<keyword evidence="1" id="KW-0472">Membrane</keyword>
<keyword evidence="1" id="KW-0812">Transmembrane</keyword>
<reference evidence="2 3" key="1">
    <citation type="journal article" date="2009" name="Stand. Genomic Sci.">
        <title>Complete genome sequence of Beutenbergia cavernae type strain (HKI 0122).</title>
        <authorList>
            <person name="Land M."/>
            <person name="Pukall R."/>
            <person name="Abt B."/>
            <person name="Goker M."/>
            <person name="Rohde M."/>
            <person name="Glavina Del Rio T."/>
            <person name="Tice H."/>
            <person name="Copeland A."/>
            <person name="Cheng J.F."/>
            <person name="Lucas S."/>
            <person name="Chen F."/>
            <person name="Nolan M."/>
            <person name="Bruce D."/>
            <person name="Goodwin L."/>
            <person name="Pitluck S."/>
            <person name="Ivanova N."/>
            <person name="Mavromatis K."/>
            <person name="Ovchinnikova G."/>
            <person name="Pati A."/>
            <person name="Chen A."/>
            <person name="Palaniappan K."/>
            <person name="Hauser L."/>
            <person name="Chang Y.J."/>
            <person name="Jefferies C.C."/>
            <person name="Saunders E."/>
            <person name="Brettin T."/>
            <person name="Detter J.C."/>
            <person name="Han C."/>
            <person name="Chain P."/>
            <person name="Bristow J."/>
            <person name="Eisen J.A."/>
            <person name="Markowitz V."/>
            <person name="Hugenholtz P."/>
            <person name="Kyrpides N.C."/>
            <person name="Klenk H.P."/>
            <person name="Lapidus A."/>
        </authorList>
    </citation>
    <scope>NUCLEOTIDE SEQUENCE [LARGE SCALE GENOMIC DNA]</scope>
    <source>
        <strain evidence="3">ATCC BAA-8 / DSM 12333 / NBRC 16432</strain>
    </source>
</reference>
<feature type="transmembrane region" description="Helical" evidence="1">
    <location>
        <begin position="23"/>
        <end position="47"/>
    </location>
</feature>
<dbReference type="RefSeq" id="WP_015883678.1">
    <property type="nucleotide sequence ID" value="NC_012669.1"/>
</dbReference>
<dbReference type="KEGG" id="bcv:Bcav_3194"/>
<proteinExistence type="predicted"/>
<gene>
    <name evidence="2" type="ordered locus">Bcav_3194</name>
</gene>
<organism evidence="2 3">
    <name type="scientific">Beutenbergia cavernae (strain ATCC BAA-8 / DSM 12333 / CCUG 43141 / JCM 11478 / NBRC 16432 / NCIMB 13614 / HKI 0122)</name>
    <dbReference type="NCBI Taxonomy" id="471853"/>
    <lineage>
        <taxon>Bacteria</taxon>
        <taxon>Bacillati</taxon>
        <taxon>Actinomycetota</taxon>
        <taxon>Actinomycetes</taxon>
        <taxon>Micrococcales</taxon>
        <taxon>Beutenbergiaceae</taxon>
        <taxon>Beutenbergia</taxon>
    </lineage>
</organism>
<feature type="transmembrane region" description="Helical" evidence="1">
    <location>
        <begin position="150"/>
        <end position="173"/>
    </location>
</feature>
<sequence length="181" mass="18697">MTTPPPPQFPAAQVPARKSSRGVLVAGAALVVLAVAAAVGVAVMVLAPGRQLDARAPMGTEITVTLPDDDVRTLYTTHETWGDFTCDVQDGAGAEVQLRPDMTSLPLPGSTTWYPRGGILATGEVTVRCDGDAGEFAVGPTLAFVDVWRIYLVGWLGGTLGVTGILCLVVGVARRAGVRGA</sequence>
<dbReference type="AlphaFoldDB" id="C5C0P2"/>
<dbReference type="HOGENOM" id="CLU_1486292_0_0_11"/>
<evidence type="ECO:0000313" key="2">
    <source>
        <dbReference type="EMBL" id="ACQ81438.1"/>
    </source>
</evidence>
<name>C5C0P2_BEUC1</name>
<dbReference type="EMBL" id="CP001618">
    <property type="protein sequence ID" value="ACQ81438.1"/>
    <property type="molecule type" value="Genomic_DNA"/>
</dbReference>
<dbReference type="Proteomes" id="UP000007962">
    <property type="component" value="Chromosome"/>
</dbReference>
<keyword evidence="1" id="KW-1133">Transmembrane helix</keyword>
<evidence type="ECO:0000256" key="1">
    <source>
        <dbReference type="SAM" id="Phobius"/>
    </source>
</evidence>
<dbReference type="STRING" id="471853.Bcav_3194"/>
<evidence type="ECO:0000313" key="3">
    <source>
        <dbReference type="Proteomes" id="UP000007962"/>
    </source>
</evidence>
<accession>C5C0P2</accession>
<protein>
    <submittedName>
        <fullName evidence="2">Uncharacterized protein</fullName>
    </submittedName>
</protein>
<keyword evidence="3" id="KW-1185">Reference proteome</keyword>